<dbReference type="EMBL" id="PQAP01000005">
    <property type="protein sequence ID" value="PWB76106.1"/>
    <property type="molecule type" value="Genomic_DNA"/>
</dbReference>
<proteinExistence type="predicted"/>
<feature type="domain" description="DUF4234" evidence="2">
    <location>
        <begin position="8"/>
        <end position="86"/>
    </location>
</feature>
<feature type="transmembrane region" description="Helical" evidence="1">
    <location>
        <begin position="50"/>
        <end position="67"/>
    </location>
</feature>
<evidence type="ECO:0000259" key="2">
    <source>
        <dbReference type="Pfam" id="PF14018"/>
    </source>
</evidence>
<feature type="transmembrane region" description="Helical" evidence="1">
    <location>
        <begin position="79"/>
        <end position="99"/>
    </location>
</feature>
<comment type="caution">
    <text evidence="3">The sequence shown here is derived from an EMBL/GenBank/DDBJ whole genome shotgun (WGS) entry which is preliminary data.</text>
</comment>
<keyword evidence="1" id="KW-1133">Transmembrane helix</keyword>
<feature type="transmembrane region" description="Helical" evidence="1">
    <location>
        <begin position="12"/>
        <end position="30"/>
    </location>
</feature>
<keyword evidence="1" id="KW-0812">Transmembrane</keyword>
<accession>A0A855XBF9</accession>
<evidence type="ECO:0000313" key="4">
    <source>
        <dbReference type="Proteomes" id="UP000250918"/>
    </source>
</evidence>
<dbReference type="Pfam" id="PF14018">
    <property type="entry name" value="DUF4234"/>
    <property type="match status" value="1"/>
</dbReference>
<keyword evidence="1" id="KW-0472">Membrane</keyword>
<dbReference type="InterPro" id="IPR025328">
    <property type="entry name" value="DUF4234"/>
</dbReference>
<name>A0A855XBF9_9BACT</name>
<protein>
    <recommendedName>
        <fullName evidence="2">DUF4234 domain-containing protein</fullName>
    </recommendedName>
</protein>
<evidence type="ECO:0000256" key="1">
    <source>
        <dbReference type="SAM" id="Phobius"/>
    </source>
</evidence>
<reference evidence="3 4" key="1">
    <citation type="journal article" date="2018" name="ISME J.">
        <title>A methanotrophic archaeon couples anaerobic oxidation of methane to Fe(III) reduction.</title>
        <authorList>
            <person name="Cai C."/>
            <person name="Leu A.O."/>
            <person name="Xie G.J."/>
            <person name="Guo J."/>
            <person name="Feng Y."/>
            <person name="Zhao J.X."/>
            <person name="Tyson G.W."/>
            <person name="Yuan Z."/>
            <person name="Hu S."/>
        </authorList>
    </citation>
    <scope>NUCLEOTIDE SEQUENCE [LARGE SCALE GENOMIC DNA]</scope>
    <source>
        <strain evidence="3">FeB_12</strain>
    </source>
</reference>
<sequence length="115" mass="13773">MEHGVKYRNMWGQVGLMIITLGLYSIYWFYQTATELKFLNKDPNANPALWTVLLFIPFGAIYSWYKYTGLYELESTDHLNRWILFLLWIVFVPAVWFIVQTELNRRATWGFPTPR</sequence>
<evidence type="ECO:0000313" key="3">
    <source>
        <dbReference type="EMBL" id="PWB76106.1"/>
    </source>
</evidence>
<dbReference type="Proteomes" id="UP000250918">
    <property type="component" value="Unassembled WGS sequence"/>
</dbReference>
<dbReference type="AlphaFoldDB" id="A0A855XBF9"/>
<organism evidence="3 4">
    <name type="scientific">candidate division GN15 bacterium</name>
    <dbReference type="NCBI Taxonomy" id="2072418"/>
    <lineage>
        <taxon>Bacteria</taxon>
        <taxon>candidate division GN15</taxon>
    </lineage>
</organism>
<gene>
    <name evidence="3" type="ORF">C3F09_01305</name>
</gene>